<keyword evidence="3" id="KW-0285">Flavoprotein</keyword>
<dbReference type="RefSeq" id="WP_072752479.1">
    <property type="nucleotide sequence ID" value="NZ_FOAW01000011.1"/>
</dbReference>
<evidence type="ECO:0000256" key="6">
    <source>
        <dbReference type="SAM" id="MobiDB-lite"/>
    </source>
</evidence>
<comment type="cofactor">
    <cofactor evidence="1">
        <name>FAD</name>
        <dbReference type="ChEBI" id="CHEBI:57692"/>
    </cofactor>
</comment>
<keyword evidence="9" id="KW-1185">Reference proteome</keyword>
<keyword evidence="7" id="KW-0812">Transmembrane</keyword>
<keyword evidence="7" id="KW-1133">Transmembrane helix</keyword>
<evidence type="ECO:0000256" key="1">
    <source>
        <dbReference type="ARBA" id="ARBA00001974"/>
    </source>
</evidence>
<reference evidence="9" key="1">
    <citation type="submission" date="2016-10" db="EMBL/GenBank/DDBJ databases">
        <authorList>
            <person name="Varghese N."/>
            <person name="Submissions S."/>
        </authorList>
    </citation>
    <scope>NUCLEOTIDE SEQUENCE [LARGE SCALE GENOMIC DNA]</scope>
    <source>
        <strain evidence="9">DSM 44675</strain>
    </source>
</reference>
<protein>
    <submittedName>
        <fullName evidence="8">Uncharacterized protein</fullName>
    </submittedName>
</protein>
<evidence type="ECO:0000256" key="4">
    <source>
        <dbReference type="ARBA" id="ARBA00022827"/>
    </source>
</evidence>
<keyword evidence="5" id="KW-0560">Oxidoreductase</keyword>
<accession>A0A1H7RKQ0</accession>
<keyword evidence="7" id="KW-0472">Membrane</keyword>
<gene>
    <name evidence="8" type="ORF">SAMN05444583_111138</name>
</gene>
<organism evidence="8 9">
    <name type="scientific">Rhodococcus maanshanensis</name>
    <dbReference type="NCBI Taxonomy" id="183556"/>
    <lineage>
        <taxon>Bacteria</taxon>
        <taxon>Bacillati</taxon>
        <taxon>Actinomycetota</taxon>
        <taxon>Actinomycetes</taxon>
        <taxon>Mycobacteriales</taxon>
        <taxon>Nocardiaceae</taxon>
        <taxon>Rhodococcus</taxon>
    </lineage>
</organism>
<comment type="similarity">
    <text evidence="2">Belongs to the GMC oxidoreductase family.</text>
</comment>
<keyword evidence="4" id="KW-0274">FAD</keyword>
<dbReference type="InterPro" id="IPR052542">
    <property type="entry name" value="Cholesterol_Oxidase"/>
</dbReference>
<feature type="transmembrane region" description="Helical" evidence="7">
    <location>
        <begin position="158"/>
        <end position="177"/>
    </location>
</feature>
<sequence length="204" mass="22237">MSGPSGRPVAGIRFGETMTGQLTPGETDPRSGYRNPGAFGAVVRGTIHIEDLGAFLDDPRHEARLSGEVDIPSLGGRFESDSGRFGLFTPTEQARMTHMVYELGVDIDGVRHWFRGHKEIRVAGPWRLWPATTTLLVTLHEGDREGPVVAAGMLRLRLTAFTALLGSLTVTGGVSMWRRWAAAGRFSAFFAGGLISTYLLRRRA</sequence>
<evidence type="ECO:0000256" key="3">
    <source>
        <dbReference type="ARBA" id="ARBA00022630"/>
    </source>
</evidence>
<evidence type="ECO:0000256" key="2">
    <source>
        <dbReference type="ARBA" id="ARBA00010790"/>
    </source>
</evidence>
<dbReference type="EMBL" id="FOAW01000011">
    <property type="protein sequence ID" value="SEL60793.1"/>
    <property type="molecule type" value="Genomic_DNA"/>
</dbReference>
<name>A0A1H7RKQ0_9NOCA</name>
<evidence type="ECO:0000313" key="9">
    <source>
        <dbReference type="Proteomes" id="UP000198677"/>
    </source>
</evidence>
<dbReference type="OrthoDB" id="2339873at2"/>
<dbReference type="PANTHER" id="PTHR47470">
    <property type="entry name" value="CHOLESTEROL OXIDASE"/>
    <property type="match status" value="1"/>
</dbReference>
<dbReference type="Proteomes" id="UP000198677">
    <property type="component" value="Unassembled WGS sequence"/>
</dbReference>
<dbReference type="PANTHER" id="PTHR47470:SF1">
    <property type="entry name" value="FAD-DEPENDENT OXIDOREDUCTASE 2 FAD BINDING DOMAIN-CONTAINING PROTEIN"/>
    <property type="match status" value="1"/>
</dbReference>
<proteinExistence type="inferred from homology"/>
<dbReference type="GO" id="GO:0016491">
    <property type="term" value="F:oxidoreductase activity"/>
    <property type="evidence" value="ECO:0007669"/>
    <property type="project" value="UniProtKB-KW"/>
</dbReference>
<feature type="region of interest" description="Disordered" evidence="6">
    <location>
        <begin position="1"/>
        <end position="36"/>
    </location>
</feature>
<evidence type="ECO:0000256" key="5">
    <source>
        <dbReference type="ARBA" id="ARBA00023002"/>
    </source>
</evidence>
<evidence type="ECO:0000313" key="8">
    <source>
        <dbReference type="EMBL" id="SEL60793.1"/>
    </source>
</evidence>
<evidence type="ECO:0000256" key="7">
    <source>
        <dbReference type="SAM" id="Phobius"/>
    </source>
</evidence>
<feature type="transmembrane region" description="Helical" evidence="7">
    <location>
        <begin position="183"/>
        <end position="200"/>
    </location>
</feature>
<dbReference type="AlphaFoldDB" id="A0A1H7RKQ0"/>